<dbReference type="OrthoDB" id="6513042at2759"/>
<dbReference type="EMBL" id="NKXS01006019">
    <property type="protein sequence ID" value="PIN02212.1"/>
    <property type="molecule type" value="Genomic_DNA"/>
</dbReference>
<dbReference type="STRING" id="429701.A0A2G9GAG0"/>
<name>A0A2G9GAG0_9LAMI</name>
<comment type="caution">
    <text evidence="1">The sequence shown here is derived from an EMBL/GenBank/DDBJ whole genome shotgun (WGS) entry which is preliminary data.</text>
</comment>
<keyword evidence="2" id="KW-1185">Reference proteome</keyword>
<protein>
    <submittedName>
        <fullName evidence="1">Uncharacterized protein</fullName>
    </submittedName>
</protein>
<dbReference type="Proteomes" id="UP000231279">
    <property type="component" value="Unassembled WGS sequence"/>
</dbReference>
<evidence type="ECO:0000313" key="1">
    <source>
        <dbReference type="EMBL" id="PIN02212.1"/>
    </source>
</evidence>
<reference evidence="2" key="1">
    <citation type="journal article" date="2018" name="Gigascience">
        <title>Genome assembly of the Pink Ipe (Handroanthus impetiginosus, Bignoniaceae), a highly valued, ecologically keystone Neotropical timber forest tree.</title>
        <authorList>
            <person name="Silva-Junior O.B."/>
            <person name="Grattapaglia D."/>
            <person name="Novaes E."/>
            <person name="Collevatti R.G."/>
        </authorList>
    </citation>
    <scope>NUCLEOTIDE SEQUENCE [LARGE SCALE GENOMIC DNA]</scope>
    <source>
        <strain evidence="2">cv. UFG-1</strain>
    </source>
</reference>
<dbReference type="AlphaFoldDB" id="A0A2G9GAG0"/>
<accession>A0A2G9GAG0</accession>
<sequence length="260" mass="29953">MAVEKNKLEEEACVLRFYKTVLSWDYLRILKESDNGKKIGDGSAEELKEVKNTYKDVDEYLDTFEPLLFEEVKAQIVQRKDEEEETEWQQAIIAECSEVNGFHLPMVICSDAESISQNDLLLLSTKKFGEGKQLPTTYAFALVEHRQQDKIRLRLYLRGEVKGYNTDDVQTCPRLLSMLPIVSEVQKYFYVLKICSLSTIVREYVAMRSISSLPFKDLILKAADVDITNEDRAWKLSRPLAEFIEGNHNKSQLEAIHVSS</sequence>
<evidence type="ECO:0000313" key="2">
    <source>
        <dbReference type="Proteomes" id="UP000231279"/>
    </source>
</evidence>
<gene>
    <name evidence="1" type="ORF">CDL12_25277</name>
</gene>
<organism evidence="1 2">
    <name type="scientific">Handroanthus impetiginosus</name>
    <dbReference type="NCBI Taxonomy" id="429701"/>
    <lineage>
        <taxon>Eukaryota</taxon>
        <taxon>Viridiplantae</taxon>
        <taxon>Streptophyta</taxon>
        <taxon>Embryophyta</taxon>
        <taxon>Tracheophyta</taxon>
        <taxon>Spermatophyta</taxon>
        <taxon>Magnoliopsida</taxon>
        <taxon>eudicotyledons</taxon>
        <taxon>Gunneridae</taxon>
        <taxon>Pentapetalae</taxon>
        <taxon>asterids</taxon>
        <taxon>lamiids</taxon>
        <taxon>Lamiales</taxon>
        <taxon>Bignoniaceae</taxon>
        <taxon>Crescentiina</taxon>
        <taxon>Tabebuia alliance</taxon>
        <taxon>Handroanthus</taxon>
    </lineage>
</organism>
<proteinExistence type="predicted"/>